<dbReference type="Proteomes" id="UP001215151">
    <property type="component" value="Unassembled WGS sequence"/>
</dbReference>
<feature type="transmembrane region" description="Helical" evidence="2">
    <location>
        <begin position="740"/>
        <end position="766"/>
    </location>
</feature>
<evidence type="ECO:0000313" key="3">
    <source>
        <dbReference type="EMBL" id="KAJ8481582.1"/>
    </source>
</evidence>
<comment type="caution">
    <text evidence="3">The sequence shown here is derived from an EMBL/GenBank/DDBJ whole genome shotgun (WGS) entry which is preliminary data.</text>
</comment>
<sequence length="884" mass="97309">MPYVDLVSSDDYAAIWYSTNAPACNVSGFDPKKPTLVMLHPLFLDSSWLHPQLDDPRLNSNFNIIVFDLRTTGKSLYRPTGRFDLWVTAADLAHCFYHLRIPAAHIFAPELFSWTALRFAALFPELCLSLTLCNVTPQTELKSVFEAFEELCHLWCYAEDLESFETACKELINFYALDSHPDLVDELVAFWEVHYPPFRRTFVIANVNLVLNRTPMTPDELASVRCPVLIIQAERSPTHPMDYAQQLREALVNVPNGAQLFNVKATHGYLSILSSSIVNQVLNKFLTRQSGARSDLDPPAIPLADRMRMALAQLAEWQDDPSIADQDPLSPLSFSCVTEEVKKSQEELYAIYQEGAQTAFSPLAPDGRPLRKYSERKLDEHWLESSADGFSYSNVKQFQDRISEQNRDKRRPGRRPPTNGNGSSSGGSGGSSALSEQPTLLAPSEPVTQELQQVARIRRATVLPQSTADKHVIKGSMAKVIASGAGTSLQRRLLREHIGGGTVRSRLSKTVFTFRLLLDRRRPRTLTSFLAAEKEATIPSTSVAGASVATLKTQPAYSSSFDSEWSAQFLDIRHNIDDFNASFLSAIFLDFTRRKSATAQIILSLQYGVIFPNLRMRDMRGHHDIANPVWQLVQLDGLSRYACPGVPPEPHPVQRGHTGLGILGSDGSEPSLDSADSTSSSSTNDSATLLKTSVLTTSQSQTSSVANSREASAQMPPPTAASGEASNIQTGTHASAAKSVAVIVGSVIGGLTALALAVCGAVAVVVRSRKGRHRQIGRRTTYDSLTAFREIRGDVRISIQDPASTQDQRPLPELPALQIPQSPQDGPERRVILASPPRVPEIIMDLYDPDDPATYPPPLSVIHCRPMSHSEVFQGWDVPPDYSS</sequence>
<dbReference type="SUPFAM" id="SSF53474">
    <property type="entry name" value="alpha/beta-Hydrolases"/>
    <property type="match status" value="1"/>
</dbReference>
<protein>
    <recommendedName>
        <fullName evidence="5">Alpha/beta-hydrolase</fullName>
    </recommendedName>
</protein>
<dbReference type="Gene3D" id="3.40.50.1820">
    <property type="entry name" value="alpha/beta hydrolase"/>
    <property type="match status" value="1"/>
</dbReference>
<evidence type="ECO:0000256" key="1">
    <source>
        <dbReference type="SAM" id="MobiDB-lite"/>
    </source>
</evidence>
<dbReference type="InterPro" id="IPR029058">
    <property type="entry name" value="AB_hydrolase_fold"/>
</dbReference>
<dbReference type="AlphaFoldDB" id="A0AAD7XB31"/>
<keyword evidence="2" id="KW-1133">Transmembrane helix</keyword>
<gene>
    <name evidence="3" type="ORF">ONZ51_g5893</name>
</gene>
<evidence type="ECO:0008006" key="5">
    <source>
        <dbReference type="Google" id="ProtNLM"/>
    </source>
</evidence>
<feature type="region of interest" description="Disordered" evidence="1">
    <location>
        <begin position="644"/>
        <end position="686"/>
    </location>
</feature>
<evidence type="ECO:0000313" key="4">
    <source>
        <dbReference type="Proteomes" id="UP001215151"/>
    </source>
</evidence>
<dbReference type="EMBL" id="JAPEVG010000133">
    <property type="protein sequence ID" value="KAJ8481582.1"/>
    <property type="molecule type" value="Genomic_DNA"/>
</dbReference>
<name>A0AAD7XB31_9APHY</name>
<evidence type="ECO:0000256" key="2">
    <source>
        <dbReference type="SAM" id="Phobius"/>
    </source>
</evidence>
<feature type="region of interest" description="Disordered" evidence="1">
    <location>
        <begin position="799"/>
        <end position="829"/>
    </location>
</feature>
<feature type="compositionally biased region" description="Low complexity" evidence="1">
    <location>
        <begin position="671"/>
        <end position="686"/>
    </location>
</feature>
<proteinExistence type="predicted"/>
<keyword evidence="4" id="KW-1185">Reference proteome</keyword>
<reference evidence="3" key="1">
    <citation type="submission" date="2022-11" db="EMBL/GenBank/DDBJ databases">
        <title>Genome Sequence of Cubamyces cubensis.</title>
        <authorList>
            <person name="Buettner E."/>
        </authorList>
    </citation>
    <scope>NUCLEOTIDE SEQUENCE</scope>
    <source>
        <strain evidence="3">MPL-01</strain>
    </source>
</reference>
<feature type="region of interest" description="Disordered" evidence="1">
    <location>
        <begin position="401"/>
        <end position="438"/>
    </location>
</feature>
<keyword evidence="2" id="KW-0472">Membrane</keyword>
<accession>A0AAD7XB31</accession>
<organism evidence="3 4">
    <name type="scientific">Trametes cubensis</name>
    <dbReference type="NCBI Taxonomy" id="1111947"/>
    <lineage>
        <taxon>Eukaryota</taxon>
        <taxon>Fungi</taxon>
        <taxon>Dikarya</taxon>
        <taxon>Basidiomycota</taxon>
        <taxon>Agaricomycotina</taxon>
        <taxon>Agaricomycetes</taxon>
        <taxon>Polyporales</taxon>
        <taxon>Polyporaceae</taxon>
        <taxon>Trametes</taxon>
    </lineage>
</organism>
<keyword evidence="2" id="KW-0812">Transmembrane</keyword>
<feature type="region of interest" description="Disordered" evidence="1">
    <location>
        <begin position="698"/>
        <end position="726"/>
    </location>
</feature>